<evidence type="ECO:0000256" key="3">
    <source>
        <dbReference type="SAM" id="MobiDB-lite"/>
    </source>
</evidence>
<dbReference type="InterPro" id="IPR036188">
    <property type="entry name" value="FAD/NAD-bd_sf"/>
</dbReference>
<dbReference type="NCBIfam" id="TIGR01372">
    <property type="entry name" value="soxA"/>
    <property type="match status" value="1"/>
</dbReference>
<keyword evidence="2" id="KW-0560">Oxidoreductase</keyword>
<feature type="domain" description="SoxA A3" evidence="7">
    <location>
        <begin position="469"/>
        <end position="553"/>
    </location>
</feature>
<dbReference type="RefSeq" id="WP_188256656.1">
    <property type="nucleotide sequence ID" value="NZ_JABVCF010000012.1"/>
</dbReference>
<proteinExistence type="inferred from homology"/>
<dbReference type="PRINTS" id="PR00368">
    <property type="entry name" value="FADPNR"/>
</dbReference>
<feature type="domain" description="Aminomethyltransferase C-terminal" evidence="6">
    <location>
        <begin position="857"/>
        <end position="939"/>
    </location>
</feature>
<dbReference type="Gene3D" id="3.10.20.440">
    <property type="entry name" value="2Fe-2S iron-sulphur cluster binding domain, sarcosine oxidase, alpha subunit, N-terminal domain"/>
    <property type="match status" value="1"/>
</dbReference>
<dbReference type="Pfam" id="PF07992">
    <property type="entry name" value="Pyr_redox_2"/>
    <property type="match status" value="1"/>
</dbReference>
<dbReference type="InterPro" id="IPR006222">
    <property type="entry name" value="GCVT_N"/>
</dbReference>
<comment type="caution">
    <text evidence="8">The sequence shown here is derived from an EMBL/GenBank/DDBJ whole genome shotgun (WGS) entry which is preliminary data.</text>
</comment>
<dbReference type="Pfam" id="PF13510">
    <property type="entry name" value="Fer2_4"/>
    <property type="match status" value="1"/>
</dbReference>
<dbReference type="GO" id="GO:0008115">
    <property type="term" value="F:sarcosine oxidase activity"/>
    <property type="evidence" value="ECO:0007669"/>
    <property type="project" value="InterPro"/>
</dbReference>
<reference evidence="8" key="1">
    <citation type="submission" date="2021-04" db="EMBL/GenBank/DDBJ databases">
        <title>Pseudaminobacter soli sp. nov., isolated from paddy soil contaminated by heavy metals.</title>
        <authorList>
            <person name="Zhang K."/>
        </authorList>
    </citation>
    <scope>NUCLEOTIDE SEQUENCE</scope>
    <source>
        <strain evidence="8">19-2017</strain>
    </source>
</reference>
<feature type="domain" description="FAD/NAD(P)-binding" evidence="5">
    <location>
        <begin position="163"/>
        <end position="398"/>
    </location>
</feature>
<evidence type="ECO:0000313" key="8">
    <source>
        <dbReference type="EMBL" id="MBS3651098.1"/>
    </source>
</evidence>
<evidence type="ECO:0000259" key="6">
    <source>
        <dbReference type="Pfam" id="PF08669"/>
    </source>
</evidence>
<dbReference type="InterPro" id="IPR041117">
    <property type="entry name" value="SoxA_A3"/>
</dbReference>
<evidence type="ECO:0000259" key="4">
    <source>
        <dbReference type="Pfam" id="PF01571"/>
    </source>
</evidence>
<dbReference type="PRINTS" id="PR00469">
    <property type="entry name" value="PNDRDTASEII"/>
</dbReference>
<dbReference type="Pfam" id="PF17806">
    <property type="entry name" value="SO_alpha_A3"/>
    <property type="match status" value="1"/>
</dbReference>
<feature type="region of interest" description="Disordered" evidence="3">
    <location>
        <begin position="439"/>
        <end position="460"/>
    </location>
</feature>
<organism evidence="8 9">
    <name type="scientific">Pseudaminobacter soli</name>
    <name type="common">ex Zhang et al. 2022</name>
    <dbReference type="NCBI Taxonomy" id="2831468"/>
    <lineage>
        <taxon>Bacteria</taxon>
        <taxon>Pseudomonadati</taxon>
        <taxon>Pseudomonadota</taxon>
        <taxon>Alphaproteobacteria</taxon>
        <taxon>Hyphomicrobiales</taxon>
        <taxon>Phyllobacteriaceae</taxon>
        <taxon>Pseudaminobacter</taxon>
    </lineage>
</organism>
<evidence type="ECO:0000256" key="2">
    <source>
        <dbReference type="ARBA" id="ARBA00023002"/>
    </source>
</evidence>
<dbReference type="Proteomes" id="UP000680348">
    <property type="component" value="Unassembled WGS sequence"/>
</dbReference>
<evidence type="ECO:0000259" key="7">
    <source>
        <dbReference type="Pfam" id="PF17806"/>
    </source>
</evidence>
<protein>
    <submittedName>
        <fullName evidence="8">Sarcosine oxidase subunit alpha family protein</fullName>
    </submittedName>
</protein>
<feature type="domain" description="GCVT N-terminal" evidence="4">
    <location>
        <begin position="570"/>
        <end position="829"/>
    </location>
</feature>
<dbReference type="InterPro" id="IPR027266">
    <property type="entry name" value="TrmE/GcvT-like"/>
</dbReference>
<dbReference type="InterPro" id="IPR013977">
    <property type="entry name" value="GcvT_C"/>
</dbReference>
<name>A0A942E4P0_9HYPH</name>
<dbReference type="InterPro" id="IPR029043">
    <property type="entry name" value="GcvT/YgfZ_C"/>
</dbReference>
<comment type="similarity">
    <text evidence="1">Belongs to the GcvT family.</text>
</comment>
<dbReference type="InterPro" id="IPR042204">
    <property type="entry name" value="2Fe-2S-bd_N"/>
</dbReference>
<dbReference type="SUPFAM" id="SSF103025">
    <property type="entry name" value="Folate-binding domain"/>
    <property type="match status" value="1"/>
</dbReference>
<gene>
    <name evidence="8" type="ORF">KEU06_21020</name>
</gene>
<dbReference type="InterPro" id="IPR041854">
    <property type="entry name" value="BFD-like_2Fe2S-bd_dom_sf"/>
</dbReference>
<dbReference type="AlphaFoldDB" id="A0A942E4P0"/>
<evidence type="ECO:0000259" key="5">
    <source>
        <dbReference type="Pfam" id="PF07992"/>
    </source>
</evidence>
<dbReference type="EMBL" id="JAGWCR010000012">
    <property type="protein sequence ID" value="MBS3651098.1"/>
    <property type="molecule type" value="Genomic_DNA"/>
</dbReference>
<dbReference type="PANTHER" id="PTHR43757">
    <property type="entry name" value="AMINOMETHYLTRANSFERASE"/>
    <property type="match status" value="1"/>
</dbReference>
<keyword evidence="9" id="KW-1185">Reference proteome</keyword>
<accession>A0A942E4P0</accession>
<dbReference type="GO" id="GO:0046653">
    <property type="term" value="P:tetrahydrofolate metabolic process"/>
    <property type="evidence" value="ECO:0007669"/>
    <property type="project" value="InterPro"/>
</dbReference>
<sequence>MSARRIGRDKGTLSFTFDGRPYKGREGDTIASALLANGVKVVGRSFKYHRPRGIWGAWSEEPNALVDVTVGGHSTPNLRATTEYLRDRMAVRSVNASPSAVADRHGYLDRFARFLPAGFYYKTFLWPDWHLFEPRIRAMAGLGRVDPQNHPAADNPFINAHCDVLVVGAGPAGLAAAMSASAAGKSVVLVDDHAEAGGSLLQRDAEIDGVPGPQWAADCVAALQAAGQRVLLRATAYGIYDHNLACIWQRRDWAPDAQWRIRAKQIIVAAGAIERPLVFPDNDRPGVMSADAALFYLKRHDILVGDRIVLATNNDGAYAVAAALQKAGAKVIVADTRKSFAAEIARGLQVKQGVAVEAVHGTNGVEAVTVGGMRLEADCLLVSGGYTPTVHLFCQALGKLRFDEAIAAFLPGNPVPGMTVIGAANGTFGLAALLAEAHSAGDGAGEPPRSAGDEPPFRIEPAWPAGGAKGRQWIDFQNDVTLKDVELAARENFRSVEHLKRYTTLGMATDQGKTSNMNGLAAMAAITGRTIAETGTTTYRPPFTPVPLTVVAGRRRGELFNPMRRLALENAHRAAGAAFREYGGWLRPAWFGSGSAFDEIQREARQSRETVGILDGSPLGKIEVMGPDAGALVDFNSYNTISTLKPGRIRYGFMLTENGVVYDDGVVAKVADDHYIVSCSSGHVAGVTMRLEEWRQDRFDPARVVVHNSTPQWATLTATGPNSKKLLAELGLGIDLSDEALPHMAFAEGRFQDAPARVARVSFTGDRSYEISVPTGRARALLAAMAEIGWGLDAVLLGSEALLLLRAEKGYLIAGKDTDGTTMPHDLGVSGPRDKRQGEYVGKRSLFTEEAMRDDRKQFVGLTVDGREPLATGAHGAETNSGKRRSLGYVTSSYFSPTLQRPIALGLIERGQSRMGEEVEIFHLGEIRRARITAPCAYDPEGARLNG</sequence>
<dbReference type="SUPFAM" id="SSF51905">
    <property type="entry name" value="FAD/NAD(P)-binding domain"/>
    <property type="match status" value="1"/>
</dbReference>
<dbReference type="Pfam" id="PF01571">
    <property type="entry name" value="GCV_T"/>
    <property type="match status" value="1"/>
</dbReference>
<evidence type="ECO:0000313" key="9">
    <source>
        <dbReference type="Proteomes" id="UP000680348"/>
    </source>
</evidence>
<dbReference type="InterPro" id="IPR023753">
    <property type="entry name" value="FAD/NAD-binding_dom"/>
</dbReference>
<dbReference type="PANTHER" id="PTHR43757:SF2">
    <property type="entry name" value="AMINOMETHYLTRANSFERASE, MITOCHONDRIAL"/>
    <property type="match status" value="1"/>
</dbReference>
<dbReference type="InterPro" id="IPR006277">
    <property type="entry name" value="Sarcosine_oxidase_asu"/>
</dbReference>
<dbReference type="Gene3D" id="3.50.50.60">
    <property type="entry name" value="FAD/NAD(P)-binding domain"/>
    <property type="match status" value="1"/>
</dbReference>
<dbReference type="Pfam" id="PF08669">
    <property type="entry name" value="GCV_T_C"/>
    <property type="match status" value="1"/>
</dbReference>
<dbReference type="InterPro" id="IPR028896">
    <property type="entry name" value="GcvT/YgfZ/DmdA"/>
</dbReference>
<evidence type="ECO:0000256" key="1">
    <source>
        <dbReference type="ARBA" id="ARBA00008609"/>
    </source>
</evidence>
<dbReference type="Gene3D" id="1.10.10.1100">
    <property type="entry name" value="BFD-like [2Fe-2S]-binding domain"/>
    <property type="match status" value="1"/>
</dbReference>
<dbReference type="SUPFAM" id="SSF101790">
    <property type="entry name" value="Aminomethyltransferase beta-barrel domain"/>
    <property type="match status" value="1"/>
</dbReference>
<dbReference type="Gene3D" id="3.30.1360.120">
    <property type="entry name" value="Probable tRNA modification gtpase trme, domain 1"/>
    <property type="match status" value="1"/>
</dbReference>